<proteinExistence type="predicted"/>
<dbReference type="Proteomes" id="UP000521872">
    <property type="component" value="Unassembled WGS sequence"/>
</dbReference>
<keyword evidence="2" id="KW-1185">Reference proteome</keyword>
<dbReference type="AlphaFoldDB" id="A0A8H4QFG3"/>
<evidence type="ECO:0000313" key="1">
    <source>
        <dbReference type="EMBL" id="KAF4609721.1"/>
    </source>
</evidence>
<accession>A0A8H4QFG3</accession>
<dbReference type="EMBL" id="JAACJL010000060">
    <property type="protein sequence ID" value="KAF4609721.1"/>
    <property type="molecule type" value="Genomic_DNA"/>
</dbReference>
<evidence type="ECO:0000313" key="2">
    <source>
        <dbReference type="Proteomes" id="UP000521872"/>
    </source>
</evidence>
<organism evidence="1 2">
    <name type="scientific">Agrocybe pediades</name>
    <dbReference type="NCBI Taxonomy" id="84607"/>
    <lineage>
        <taxon>Eukaryota</taxon>
        <taxon>Fungi</taxon>
        <taxon>Dikarya</taxon>
        <taxon>Basidiomycota</taxon>
        <taxon>Agaricomycotina</taxon>
        <taxon>Agaricomycetes</taxon>
        <taxon>Agaricomycetidae</taxon>
        <taxon>Agaricales</taxon>
        <taxon>Agaricineae</taxon>
        <taxon>Strophariaceae</taxon>
        <taxon>Agrocybe</taxon>
    </lineage>
</organism>
<sequence>MFRDRVMGLRITSITYFEKVKNIGARWRRTDLDSCGFGDMLWLDVTNVLKAGLDKLPYKYHRAQQYPHNICPNVQNTYIAHGLTHANGESRLNYAESGYETHGRAILYVESLKFQLSLM</sequence>
<comment type="caution">
    <text evidence="1">The sequence shown here is derived from an EMBL/GenBank/DDBJ whole genome shotgun (WGS) entry which is preliminary data.</text>
</comment>
<name>A0A8H4QFG3_9AGAR</name>
<reference evidence="1 2" key="1">
    <citation type="submission" date="2019-12" db="EMBL/GenBank/DDBJ databases">
        <authorList>
            <person name="Floudas D."/>
            <person name="Bentzer J."/>
            <person name="Ahren D."/>
            <person name="Johansson T."/>
            <person name="Persson P."/>
            <person name="Tunlid A."/>
        </authorList>
    </citation>
    <scope>NUCLEOTIDE SEQUENCE [LARGE SCALE GENOMIC DNA]</scope>
    <source>
        <strain evidence="1 2">CBS 102.39</strain>
    </source>
</reference>
<gene>
    <name evidence="1" type="ORF">D9613_011959</name>
</gene>
<protein>
    <submittedName>
        <fullName evidence="1">Uncharacterized protein</fullName>
    </submittedName>
</protein>